<protein>
    <submittedName>
        <fullName evidence="8">Efflux RND transporter periplasmic adaptor subunit</fullName>
    </submittedName>
</protein>
<dbReference type="GO" id="GO:0030288">
    <property type="term" value="C:outer membrane-bounded periplasmic space"/>
    <property type="evidence" value="ECO:0007669"/>
    <property type="project" value="TreeGrafter"/>
</dbReference>
<dbReference type="InterPro" id="IPR058792">
    <property type="entry name" value="Beta-barrel_RND_2"/>
</dbReference>
<sequence>MKTFNKSKLLYVGFALIFGIILGGLFFGDSDDDSKRHHHSENEEQTTEWTCSMHPQIRKNEPGDCPICGMDLIPLQESNTDLDPETIHMSPRALELAQVQTQKITRSKVYKEIRLNGKVQADERRIYTQASHIPGRIERLVLNFEGEAVQKGQVIAYIYSPELIKAQKELFEARKLAKTQPELFKAAQAKLSNWKLNAAQIQKILNADQPIEEFPVLANVSGYVDTKLVQLGDYIQKGQSLYRIADLSQLWLLWDVYETDLAWLNQGDSLQYEIASLAGRKFKASISYIDPVIDPKTRVAQARVEQSNTEGLLKPEMFATAWLKARDPQLDSALVLPKTAVMWTGERSVVYVMYKSDNGLDFKMREVLLGPDLGSSYVLKSGLEPGEVIAVNGTFSIDAAAQLAGKASMMNPAAAEDHQGHNHAGMEMAEKASNSQEKIQVDKSSNQAIQGLMEGYFKLKDALVADDFNAAEKSIETLSKRLRATKMSYFKGDAHQLWMQESAAMNKGLQSMANSQDLDEMREHFIRVSEAAVQLATRFPPLQSSWYIQHCPMANSNKGADWLSKSEEIRNPYFGSAMLTCGEISQSLKL</sequence>
<gene>
    <name evidence="8" type="ORF">H4K34_17910</name>
</gene>
<evidence type="ECO:0000259" key="6">
    <source>
        <dbReference type="Pfam" id="PF25919"/>
    </source>
</evidence>
<dbReference type="InterPro" id="IPR058790">
    <property type="entry name" value="BSH_CusB"/>
</dbReference>
<dbReference type="GO" id="GO:0060003">
    <property type="term" value="P:copper ion export"/>
    <property type="evidence" value="ECO:0007669"/>
    <property type="project" value="TreeGrafter"/>
</dbReference>
<keyword evidence="9" id="KW-1185">Reference proteome</keyword>
<dbReference type="EMBL" id="CP060139">
    <property type="protein sequence ID" value="QNR24221.1"/>
    <property type="molecule type" value="Genomic_DNA"/>
</dbReference>
<accession>A0A7H0VES3</accession>
<feature type="domain" description="CusB-like beta-barrel" evidence="7">
    <location>
        <begin position="249"/>
        <end position="325"/>
    </location>
</feature>
<dbReference type="NCBIfam" id="TIGR01730">
    <property type="entry name" value="RND_mfp"/>
    <property type="match status" value="1"/>
</dbReference>
<feature type="transmembrane region" description="Helical" evidence="3">
    <location>
        <begin position="9"/>
        <end position="28"/>
    </location>
</feature>
<dbReference type="PANTHER" id="PTHR30097:SF15">
    <property type="entry name" value="CATION EFFLUX SYSTEM PROTEIN CUSB"/>
    <property type="match status" value="1"/>
</dbReference>
<dbReference type="GO" id="GO:0015679">
    <property type="term" value="P:plasma membrane copper ion transport"/>
    <property type="evidence" value="ECO:0007669"/>
    <property type="project" value="TreeGrafter"/>
</dbReference>
<evidence type="ECO:0000256" key="1">
    <source>
        <dbReference type="ARBA" id="ARBA00009477"/>
    </source>
</evidence>
<evidence type="ECO:0000259" key="4">
    <source>
        <dbReference type="Pfam" id="PF11827"/>
    </source>
</evidence>
<evidence type="ECO:0000313" key="9">
    <source>
        <dbReference type="Proteomes" id="UP000516305"/>
    </source>
</evidence>
<dbReference type="Proteomes" id="UP000516305">
    <property type="component" value="Chromosome"/>
</dbReference>
<feature type="domain" description="DUF3347" evidence="4">
    <location>
        <begin position="453"/>
        <end position="541"/>
    </location>
</feature>
<comment type="similarity">
    <text evidence="1">Belongs to the membrane fusion protein (MFP) (TC 8.A.1) family.</text>
</comment>
<dbReference type="InterPro" id="IPR006143">
    <property type="entry name" value="RND_pump_MFP"/>
</dbReference>
<dbReference type="RefSeq" id="WP_210758750.1">
    <property type="nucleotide sequence ID" value="NZ_CP060139.1"/>
</dbReference>
<organism evidence="8 9">
    <name type="scientific">Croceimicrobium hydrocarbonivorans</name>
    <dbReference type="NCBI Taxonomy" id="2761580"/>
    <lineage>
        <taxon>Bacteria</taxon>
        <taxon>Pseudomonadati</taxon>
        <taxon>Bacteroidota</taxon>
        <taxon>Flavobacteriia</taxon>
        <taxon>Flavobacteriales</taxon>
        <taxon>Owenweeksiaceae</taxon>
        <taxon>Croceimicrobium</taxon>
    </lineage>
</organism>
<dbReference type="AlphaFoldDB" id="A0A7H0VES3"/>
<keyword evidence="3" id="KW-0812">Transmembrane</keyword>
<evidence type="ECO:0000256" key="2">
    <source>
        <dbReference type="ARBA" id="ARBA00022448"/>
    </source>
</evidence>
<dbReference type="Pfam" id="PF25919">
    <property type="entry name" value="BSH_CusB"/>
    <property type="match status" value="1"/>
</dbReference>
<dbReference type="Gene3D" id="2.40.30.170">
    <property type="match status" value="1"/>
</dbReference>
<dbReference type="Pfam" id="PF25954">
    <property type="entry name" value="Beta-barrel_RND_2"/>
    <property type="match status" value="1"/>
</dbReference>
<dbReference type="InterPro" id="IPR021782">
    <property type="entry name" value="DUF3347"/>
</dbReference>
<dbReference type="Gene3D" id="2.40.420.20">
    <property type="match status" value="1"/>
</dbReference>
<reference evidence="8 9" key="1">
    <citation type="submission" date="2020-08" db="EMBL/GenBank/DDBJ databases">
        <title>Croceimicrobium hydrocarbonivorans gen. nov., sp. nov., a novel marine bacterium isolated from a bacterial consortium that degrades polyethylene terephthalate.</title>
        <authorList>
            <person name="Liu R."/>
        </authorList>
    </citation>
    <scope>NUCLEOTIDE SEQUENCE [LARGE SCALE GENOMIC DNA]</scope>
    <source>
        <strain evidence="8 9">A20-9</strain>
    </source>
</reference>
<feature type="domain" description="Heavy metal binding" evidence="5">
    <location>
        <begin position="49"/>
        <end position="74"/>
    </location>
</feature>
<dbReference type="Pfam" id="PF11827">
    <property type="entry name" value="DUF3347"/>
    <property type="match status" value="1"/>
</dbReference>
<dbReference type="InterPro" id="IPR051909">
    <property type="entry name" value="MFP_Cation_Efflux"/>
</dbReference>
<proteinExistence type="inferred from homology"/>
<dbReference type="GO" id="GO:0046914">
    <property type="term" value="F:transition metal ion binding"/>
    <property type="evidence" value="ECO:0007669"/>
    <property type="project" value="TreeGrafter"/>
</dbReference>
<dbReference type="FunFam" id="2.40.30.170:FF:000010">
    <property type="entry name" value="Efflux RND transporter periplasmic adaptor subunit"/>
    <property type="match status" value="1"/>
</dbReference>
<evidence type="ECO:0000259" key="5">
    <source>
        <dbReference type="Pfam" id="PF19335"/>
    </source>
</evidence>
<dbReference type="InterPro" id="IPR045800">
    <property type="entry name" value="HMBD"/>
</dbReference>
<evidence type="ECO:0000259" key="7">
    <source>
        <dbReference type="Pfam" id="PF25954"/>
    </source>
</evidence>
<dbReference type="GO" id="GO:0022857">
    <property type="term" value="F:transmembrane transporter activity"/>
    <property type="evidence" value="ECO:0007669"/>
    <property type="project" value="InterPro"/>
</dbReference>
<keyword evidence="3" id="KW-0472">Membrane</keyword>
<dbReference type="SUPFAM" id="SSF111369">
    <property type="entry name" value="HlyD-like secretion proteins"/>
    <property type="match status" value="1"/>
</dbReference>
<keyword evidence="2" id="KW-0813">Transport</keyword>
<name>A0A7H0VES3_9FLAO</name>
<dbReference type="GO" id="GO:0016020">
    <property type="term" value="C:membrane"/>
    <property type="evidence" value="ECO:0007669"/>
    <property type="project" value="InterPro"/>
</dbReference>
<dbReference type="PANTHER" id="PTHR30097">
    <property type="entry name" value="CATION EFFLUX SYSTEM PROTEIN CUSB"/>
    <property type="match status" value="1"/>
</dbReference>
<evidence type="ECO:0000313" key="8">
    <source>
        <dbReference type="EMBL" id="QNR24221.1"/>
    </source>
</evidence>
<feature type="domain" description="CusB-like barrel-sandwich hybrid" evidence="6">
    <location>
        <begin position="133"/>
        <end position="245"/>
    </location>
</feature>
<dbReference type="Pfam" id="PF19335">
    <property type="entry name" value="HMBD"/>
    <property type="match status" value="1"/>
</dbReference>
<dbReference type="KEGG" id="chyd:H4K34_17910"/>
<keyword evidence="3" id="KW-1133">Transmembrane helix</keyword>
<evidence type="ECO:0000256" key="3">
    <source>
        <dbReference type="SAM" id="Phobius"/>
    </source>
</evidence>